<sequence length="181" mass="19914">MTSGFFVWGGSTWNLVNTSNNSGGGSTGSTKEYGEIFLANNTTLQLSQYTDNLSLPNMQTTDLSSSNVELLSNGIRQKVSGTYKVTYTVTYQRVTGVNSAIKNIEFYLSKNNNRINNTATVTEILDTEIHSFTTVRLLHLDAYQTYFINASKTGPSGTKITPIPKIKIFGGTTNMIIERID</sequence>
<reference evidence="1 2" key="1">
    <citation type="submission" date="2021-01" db="EMBL/GenBank/DDBJ databases">
        <title>Aequorivita sp. strain KX20305, a bacterium isolated from the sediment collected at a cold seep field in South China Sea.</title>
        <authorList>
            <person name="Zhang H."/>
            <person name="Li C."/>
        </authorList>
    </citation>
    <scope>NUCLEOTIDE SEQUENCE [LARGE SCALE GENOMIC DNA]</scope>
    <source>
        <strain evidence="1 2">KX20305</strain>
    </source>
</reference>
<keyword evidence="2" id="KW-1185">Reference proteome</keyword>
<evidence type="ECO:0000313" key="2">
    <source>
        <dbReference type="Proteomes" id="UP000629420"/>
    </source>
</evidence>
<organism evidence="1 2">
    <name type="scientific">Aequorivita iocasae</name>
    <dbReference type="NCBI Taxonomy" id="2803865"/>
    <lineage>
        <taxon>Bacteria</taxon>
        <taxon>Pseudomonadati</taxon>
        <taxon>Bacteroidota</taxon>
        <taxon>Flavobacteriia</taxon>
        <taxon>Flavobacteriales</taxon>
        <taxon>Flavobacteriaceae</taxon>
        <taxon>Aequorivita</taxon>
    </lineage>
</organism>
<dbReference type="EMBL" id="CP068439">
    <property type="protein sequence ID" value="QQX76429.1"/>
    <property type="molecule type" value="Genomic_DNA"/>
</dbReference>
<dbReference type="RefSeq" id="WP_202336233.1">
    <property type="nucleotide sequence ID" value="NZ_CP068439.1"/>
</dbReference>
<accession>A0ABX7DUK1</accession>
<protein>
    <submittedName>
        <fullName evidence="1">Uncharacterized protein</fullName>
    </submittedName>
</protein>
<proteinExistence type="predicted"/>
<gene>
    <name evidence="1" type="ORF">JK629_14060</name>
</gene>
<dbReference type="Proteomes" id="UP000629420">
    <property type="component" value="Chromosome"/>
</dbReference>
<evidence type="ECO:0000313" key="1">
    <source>
        <dbReference type="EMBL" id="QQX76429.1"/>
    </source>
</evidence>
<name>A0ABX7DUK1_9FLAO</name>